<dbReference type="Pfam" id="PF01381">
    <property type="entry name" value="HTH_3"/>
    <property type="match status" value="1"/>
</dbReference>
<dbReference type="GO" id="GO:0003677">
    <property type="term" value="F:DNA binding"/>
    <property type="evidence" value="ECO:0007669"/>
    <property type="project" value="UniProtKB-KW"/>
</dbReference>
<evidence type="ECO:0000313" key="3">
    <source>
        <dbReference type="EMBL" id="RKL69154.1"/>
    </source>
</evidence>
<sequence>MNSSLSAGHMRYNKVVNNGGVFVDNIGKMLAEIRENKGISQRELARRMDIDHAYISRIEKGVINPNIKYLQKIEKVLQVGINLTIQNEKEILENIELTNYDHINEYNLTVDGKRLSQKEIKLIVNLIRSLRE</sequence>
<dbReference type="EMBL" id="PDOE01000001">
    <property type="protein sequence ID" value="RKL69154.1"/>
    <property type="molecule type" value="Genomic_DNA"/>
</dbReference>
<dbReference type="InterPro" id="IPR050807">
    <property type="entry name" value="TransReg_Diox_bact_type"/>
</dbReference>
<evidence type="ECO:0000259" key="2">
    <source>
        <dbReference type="PROSITE" id="PS50943"/>
    </source>
</evidence>
<dbReference type="PANTHER" id="PTHR46797:SF1">
    <property type="entry name" value="METHYLPHOSPHONATE SYNTHASE"/>
    <property type="match status" value="1"/>
</dbReference>
<keyword evidence="4" id="KW-1185">Reference proteome</keyword>
<evidence type="ECO:0000313" key="4">
    <source>
        <dbReference type="Proteomes" id="UP000281498"/>
    </source>
</evidence>
<dbReference type="Gene3D" id="1.10.260.40">
    <property type="entry name" value="lambda repressor-like DNA-binding domains"/>
    <property type="match status" value="1"/>
</dbReference>
<keyword evidence="1" id="KW-0238">DNA-binding</keyword>
<dbReference type="PROSITE" id="PS50943">
    <property type="entry name" value="HTH_CROC1"/>
    <property type="match status" value="1"/>
</dbReference>
<protein>
    <recommendedName>
        <fullName evidence="2">HTH cro/C1-type domain-containing protein</fullName>
    </recommendedName>
</protein>
<proteinExistence type="predicted"/>
<gene>
    <name evidence="3" type="ORF">CR203_03740</name>
</gene>
<dbReference type="PANTHER" id="PTHR46797">
    <property type="entry name" value="HTH-TYPE TRANSCRIPTIONAL REGULATOR"/>
    <property type="match status" value="1"/>
</dbReference>
<comment type="caution">
    <text evidence="3">The sequence shown here is derived from an EMBL/GenBank/DDBJ whole genome shotgun (WGS) entry which is preliminary data.</text>
</comment>
<dbReference type="SMART" id="SM00530">
    <property type="entry name" value="HTH_XRE"/>
    <property type="match status" value="1"/>
</dbReference>
<name>A0A3A9K835_9BACI</name>
<dbReference type="GO" id="GO:0003700">
    <property type="term" value="F:DNA-binding transcription factor activity"/>
    <property type="evidence" value="ECO:0007669"/>
    <property type="project" value="TreeGrafter"/>
</dbReference>
<dbReference type="OrthoDB" id="34624at2"/>
<evidence type="ECO:0000256" key="1">
    <source>
        <dbReference type="ARBA" id="ARBA00023125"/>
    </source>
</evidence>
<dbReference type="AlphaFoldDB" id="A0A3A9K835"/>
<reference evidence="3 4" key="1">
    <citation type="submission" date="2017-10" db="EMBL/GenBank/DDBJ databases">
        <title>Bacillus sp. nov., a halophilic bacterium isolated from a Keqin Lake.</title>
        <authorList>
            <person name="Wang H."/>
        </authorList>
    </citation>
    <scope>NUCLEOTIDE SEQUENCE [LARGE SCALE GENOMIC DNA]</scope>
    <source>
        <strain evidence="3 4">KCTC 13187</strain>
    </source>
</reference>
<dbReference type="InterPro" id="IPR010982">
    <property type="entry name" value="Lambda_DNA-bd_dom_sf"/>
</dbReference>
<dbReference type="SUPFAM" id="SSF47413">
    <property type="entry name" value="lambda repressor-like DNA-binding domains"/>
    <property type="match status" value="1"/>
</dbReference>
<dbReference type="CDD" id="cd00093">
    <property type="entry name" value="HTH_XRE"/>
    <property type="match status" value="1"/>
</dbReference>
<dbReference type="GO" id="GO:0005829">
    <property type="term" value="C:cytosol"/>
    <property type="evidence" value="ECO:0007669"/>
    <property type="project" value="TreeGrafter"/>
</dbReference>
<dbReference type="Proteomes" id="UP000281498">
    <property type="component" value="Unassembled WGS sequence"/>
</dbReference>
<feature type="domain" description="HTH cro/C1-type" evidence="2">
    <location>
        <begin position="30"/>
        <end position="92"/>
    </location>
</feature>
<dbReference type="InterPro" id="IPR001387">
    <property type="entry name" value="Cro/C1-type_HTH"/>
</dbReference>
<organism evidence="3 4">
    <name type="scientific">Salipaludibacillus neizhouensis</name>
    <dbReference type="NCBI Taxonomy" id="885475"/>
    <lineage>
        <taxon>Bacteria</taxon>
        <taxon>Bacillati</taxon>
        <taxon>Bacillota</taxon>
        <taxon>Bacilli</taxon>
        <taxon>Bacillales</taxon>
        <taxon>Bacillaceae</taxon>
    </lineage>
</organism>
<accession>A0A3A9K835</accession>